<dbReference type="OMA" id="EYARNAY"/>
<dbReference type="CDD" id="cd04059">
    <property type="entry name" value="Peptidases_S8_Protein_convertases_Kexins_Furin-like"/>
    <property type="match status" value="1"/>
</dbReference>
<keyword evidence="9" id="KW-0106">Calcium</keyword>
<dbReference type="PROSITE" id="PS00137">
    <property type="entry name" value="SUBTILASE_HIS"/>
    <property type="match status" value="1"/>
</dbReference>
<dbReference type="PROSITE" id="PS00138">
    <property type="entry name" value="SUBTILASE_SER"/>
    <property type="match status" value="1"/>
</dbReference>
<evidence type="ECO:0000256" key="10">
    <source>
        <dbReference type="ARBA" id="ARBA00023034"/>
    </source>
</evidence>
<dbReference type="Pfam" id="PF01483">
    <property type="entry name" value="P_proprotein"/>
    <property type="match status" value="1"/>
</dbReference>
<dbReference type="InterPro" id="IPR000209">
    <property type="entry name" value="Peptidase_S8/S53_dom"/>
</dbReference>
<dbReference type="GO" id="GO:0000139">
    <property type="term" value="C:Golgi membrane"/>
    <property type="evidence" value="ECO:0007669"/>
    <property type="project" value="UniProtKB-SubCell"/>
</dbReference>
<dbReference type="InParanoid" id="E0VJJ3"/>
<reference evidence="20" key="1">
    <citation type="submission" date="2007-04" db="EMBL/GenBank/DDBJ databases">
        <title>Annotation of Pediculus humanus corporis strain USDA.</title>
        <authorList>
            <person name="Kirkness E."/>
            <person name="Hannick L."/>
            <person name="Hass B."/>
            <person name="Bruggner R."/>
            <person name="Lawson D."/>
            <person name="Bidwell S."/>
            <person name="Joardar V."/>
            <person name="Caler E."/>
            <person name="Walenz B."/>
            <person name="Inman J."/>
            <person name="Schobel S."/>
            <person name="Galinsky K."/>
            <person name="Amedeo P."/>
            <person name="Strausberg R."/>
        </authorList>
    </citation>
    <scope>NUCLEOTIDE SEQUENCE</scope>
    <source>
        <strain evidence="20">USDA</strain>
    </source>
</reference>
<dbReference type="SUPFAM" id="SSF49785">
    <property type="entry name" value="Galactose-binding domain-like"/>
    <property type="match status" value="1"/>
</dbReference>
<evidence type="ECO:0000256" key="8">
    <source>
        <dbReference type="ARBA" id="ARBA00022825"/>
    </source>
</evidence>
<evidence type="ECO:0000256" key="1">
    <source>
        <dbReference type="ARBA" id="ARBA00001913"/>
    </source>
</evidence>
<dbReference type="Pfam" id="PF00082">
    <property type="entry name" value="Peptidase_S8"/>
    <property type="match status" value="1"/>
</dbReference>
<comment type="cofactor">
    <cofactor evidence="1">
        <name>Ca(2+)</name>
        <dbReference type="ChEBI" id="CHEBI:29108"/>
    </cofactor>
</comment>
<evidence type="ECO:0000256" key="6">
    <source>
        <dbReference type="ARBA" id="ARBA00022729"/>
    </source>
</evidence>
<dbReference type="Gene3D" id="3.40.50.200">
    <property type="entry name" value="Peptidase S8/S53 domain"/>
    <property type="match status" value="1"/>
</dbReference>
<dbReference type="RefSeq" id="XP_002426287.1">
    <property type="nucleotide sequence ID" value="XM_002426242.1"/>
</dbReference>
<keyword evidence="8 17" id="KW-0720">Serine protease</keyword>
<evidence type="ECO:0000259" key="19">
    <source>
        <dbReference type="PROSITE" id="PS51829"/>
    </source>
</evidence>
<dbReference type="SUPFAM" id="SSF52743">
    <property type="entry name" value="Subtilisin-like"/>
    <property type="match status" value="1"/>
</dbReference>
<feature type="active site" description="Charge relay system" evidence="16 17">
    <location>
        <position position="254"/>
    </location>
</feature>
<keyword evidence="5" id="KW-0165">Cleavage on pair of basic residues</keyword>
<keyword evidence="10" id="KW-0333">Golgi apparatus</keyword>
<protein>
    <recommendedName>
        <fullName evidence="15">furin</fullName>
        <ecNumber evidence="15">3.4.21.75</ecNumber>
    </recommendedName>
</protein>
<reference evidence="21" key="3">
    <citation type="submission" date="2021-02" db="UniProtKB">
        <authorList>
            <consortium name="EnsemblMetazoa"/>
        </authorList>
    </citation>
    <scope>IDENTIFICATION</scope>
    <source>
        <strain evidence="21">USDA</strain>
    </source>
</reference>
<dbReference type="EC" id="3.4.21.75" evidence="15"/>
<feature type="signal peptide" evidence="18">
    <location>
        <begin position="1"/>
        <end position="21"/>
    </location>
</feature>
<dbReference type="PANTHER" id="PTHR42884">
    <property type="entry name" value="PROPROTEIN CONVERTASE SUBTILISIN/KEXIN-RELATED"/>
    <property type="match status" value="1"/>
</dbReference>
<comment type="subcellular location">
    <subcellularLocation>
        <location evidence="2">Golgi apparatus membrane</location>
    </subcellularLocation>
</comment>
<dbReference type="PRINTS" id="PR00723">
    <property type="entry name" value="SUBTILISIN"/>
</dbReference>
<dbReference type="FunFam" id="3.40.50.200:FF:000001">
    <property type="entry name" value="Furin 2, isoform B"/>
    <property type="match status" value="1"/>
</dbReference>
<dbReference type="GeneID" id="8230822"/>
<keyword evidence="13" id="KW-0325">Glycoprotein</keyword>
<dbReference type="CTD" id="8230822"/>
<evidence type="ECO:0000256" key="3">
    <source>
        <dbReference type="ARBA" id="ARBA00005325"/>
    </source>
</evidence>
<dbReference type="GO" id="GO:0043005">
    <property type="term" value="C:neuron projection"/>
    <property type="evidence" value="ECO:0007669"/>
    <property type="project" value="TreeGrafter"/>
</dbReference>
<feature type="chain" id="PRO_5011412587" description="furin" evidence="18">
    <location>
        <begin position="22"/>
        <end position="678"/>
    </location>
</feature>
<sequence length="678" mass="76706">MVKFFWSFITIFLILKFTISAHNGEEHTKYYSNEWVIRLEGGQDVAELISAKLGYKLLGKVTGFNDTYRIIKEDIFIQKKRNHALLTETLEKDSRVIWAEQQFTKERVKRGFLYDNSLSTVYNENNEKLTRQSILNLLKEKNISYNQEKILFRPSDVSMRYASYDRFNDELWNQQWYLQDTRTQSNLPKLDLHVLPVYDLGITGKGVRVLILDDGIEYTHEDLWENYDPEISYDANDEDDDPFPRLDEEGSNAHGTRCAGEVAMKANNLKCGVGVAFNARVGALRLLDGEVNDRIEGIALGYAYDKVDIYSASWGPTDDGKTVEGPGRLAKEAIERGVTEGRNGKGVIYVWAGGNGGSKDDNCDCDGYIGSIYTLSIGSASQHGQFPWYGEKCAATMAATYSSGAYADQMIATTDVGNTCTIKHTGTSASAPLAAGIIALALEANSDLTWRDIQHLVAWTSEYSPLSENEGWVMNAAGFWVNTRFGFGLMNAYSLVAAAINWTNVPEKYSCSIEAGKKSEEIYWGKDVNLEINATVCDYVYYLEHVELEINIEYPVRGNLEIFLESPSGTNIQLLGRRKNDSSKRGFKNWKLMSVLTWNENPRGIWKVTVTDKIGTAKQKGRTGKFILHLHGLYDRPKYLENQNLNTDNNKMNKKNELNTIDIDDKYFGCKFLQKWMP</sequence>
<dbReference type="InterPro" id="IPR008979">
    <property type="entry name" value="Galactose-bd-like_sf"/>
</dbReference>
<evidence type="ECO:0000256" key="12">
    <source>
        <dbReference type="ARBA" id="ARBA00023157"/>
    </source>
</evidence>
<dbReference type="Gene3D" id="3.30.70.850">
    <property type="entry name" value="Peptidase S8, pro-domain"/>
    <property type="match status" value="1"/>
</dbReference>
<keyword evidence="12" id="KW-1015">Disulfide bond</keyword>
<accession>E0VJJ3</accession>
<dbReference type="InterPro" id="IPR034182">
    <property type="entry name" value="Kexin/furin"/>
</dbReference>
<dbReference type="InterPro" id="IPR022398">
    <property type="entry name" value="Peptidase_S8_His-AS"/>
</dbReference>
<keyword evidence="11" id="KW-0865">Zymogen</keyword>
<dbReference type="GO" id="GO:0004252">
    <property type="term" value="F:serine-type endopeptidase activity"/>
    <property type="evidence" value="ECO:0007669"/>
    <property type="project" value="UniProtKB-UniRule"/>
</dbReference>
<gene>
    <name evidence="21" type="primary">8230822</name>
    <name evidence="20" type="ORF">Phum_PHUM246240</name>
</gene>
<evidence type="ECO:0000256" key="15">
    <source>
        <dbReference type="ARBA" id="ARBA00038993"/>
    </source>
</evidence>
<keyword evidence="6 18" id="KW-0732">Signal</keyword>
<keyword evidence="4 17" id="KW-0645">Protease</keyword>
<dbReference type="GO" id="GO:0016486">
    <property type="term" value="P:peptide hormone processing"/>
    <property type="evidence" value="ECO:0007669"/>
    <property type="project" value="TreeGrafter"/>
</dbReference>
<evidence type="ECO:0000313" key="20">
    <source>
        <dbReference type="EMBL" id="EEB13549.1"/>
    </source>
</evidence>
<dbReference type="GO" id="GO:0005615">
    <property type="term" value="C:extracellular space"/>
    <property type="evidence" value="ECO:0007669"/>
    <property type="project" value="TreeGrafter"/>
</dbReference>
<comment type="similarity">
    <text evidence="3">Belongs to the peptidase S8 family. Furin subfamily.</text>
</comment>
<dbReference type="InterPro" id="IPR023828">
    <property type="entry name" value="Peptidase_S8_Ser-AS"/>
</dbReference>
<dbReference type="EnsemblMetazoa" id="PHUM246240-RA">
    <property type="protein sequence ID" value="PHUM246240-PA"/>
    <property type="gene ID" value="PHUM246240"/>
</dbReference>
<organism>
    <name type="scientific">Pediculus humanus subsp. corporis</name>
    <name type="common">Body louse</name>
    <dbReference type="NCBI Taxonomy" id="121224"/>
    <lineage>
        <taxon>Eukaryota</taxon>
        <taxon>Metazoa</taxon>
        <taxon>Ecdysozoa</taxon>
        <taxon>Arthropoda</taxon>
        <taxon>Hexapoda</taxon>
        <taxon>Insecta</taxon>
        <taxon>Pterygota</taxon>
        <taxon>Neoptera</taxon>
        <taxon>Paraneoptera</taxon>
        <taxon>Psocodea</taxon>
        <taxon>Troctomorpha</taxon>
        <taxon>Phthiraptera</taxon>
        <taxon>Anoplura</taxon>
        <taxon>Pediculidae</taxon>
        <taxon>Pediculus</taxon>
    </lineage>
</organism>
<evidence type="ECO:0000256" key="11">
    <source>
        <dbReference type="ARBA" id="ARBA00023145"/>
    </source>
</evidence>
<dbReference type="Gene3D" id="2.60.120.260">
    <property type="entry name" value="Galactose-binding domain-like"/>
    <property type="match status" value="1"/>
</dbReference>
<dbReference type="OrthoDB" id="300641at2759"/>
<evidence type="ECO:0000256" key="7">
    <source>
        <dbReference type="ARBA" id="ARBA00022801"/>
    </source>
</evidence>
<dbReference type="EMBL" id="DS235222">
    <property type="protein sequence ID" value="EEB13549.1"/>
    <property type="molecule type" value="Genomic_DNA"/>
</dbReference>
<keyword evidence="7 17" id="KW-0378">Hydrolase</keyword>
<dbReference type="HOGENOM" id="CLU_002976_4_4_1"/>
<dbReference type="PROSITE" id="PS51829">
    <property type="entry name" value="P_HOMO_B"/>
    <property type="match status" value="1"/>
</dbReference>
<evidence type="ECO:0000256" key="2">
    <source>
        <dbReference type="ARBA" id="ARBA00004394"/>
    </source>
</evidence>
<dbReference type="STRING" id="121224.E0VJJ3"/>
<dbReference type="EMBL" id="AAZO01002850">
    <property type="status" value="NOT_ANNOTATED_CDS"/>
    <property type="molecule type" value="Genomic_DNA"/>
</dbReference>
<evidence type="ECO:0000256" key="16">
    <source>
        <dbReference type="PIRSR" id="PIRSR615500-1"/>
    </source>
</evidence>
<dbReference type="InterPro" id="IPR015500">
    <property type="entry name" value="Peptidase_S8_subtilisin-rel"/>
</dbReference>
<evidence type="ECO:0000256" key="5">
    <source>
        <dbReference type="ARBA" id="ARBA00022685"/>
    </source>
</evidence>
<reference evidence="20" key="2">
    <citation type="submission" date="2007-04" db="EMBL/GenBank/DDBJ databases">
        <title>The genome of the human body louse.</title>
        <authorList>
            <consortium name="The Human Body Louse Genome Consortium"/>
            <person name="Kirkness E."/>
            <person name="Walenz B."/>
            <person name="Hass B."/>
            <person name="Bruggner R."/>
            <person name="Strausberg R."/>
        </authorList>
    </citation>
    <scope>NUCLEOTIDE SEQUENCE</scope>
    <source>
        <strain evidence="20">USDA</strain>
    </source>
</reference>
<feature type="active site" description="Charge relay system" evidence="16 17">
    <location>
        <position position="213"/>
    </location>
</feature>
<dbReference type="Proteomes" id="UP000009046">
    <property type="component" value="Unassembled WGS sequence"/>
</dbReference>
<evidence type="ECO:0000256" key="17">
    <source>
        <dbReference type="PROSITE-ProRule" id="PRU01240"/>
    </source>
</evidence>
<evidence type="ECO:0000256" key="18">
    <source>
        <dbReference type="SAM" id="SignalP"/>
    </source>
</evidence>
<dbReference type="InterPro" id="IPR002884">
    <property type="entry name" value="P_dom"/>
</dbReference>
<dbReference type="InterPro" id="IPR032815">
    <property type="entry name" value="S8_pro-domain"/>
</dbReference>
<dbReference type="AlphaFoldDB" id="E0VJJ3"/>
<feature type="domain" description="P/Homo B" evidence="19">
    <location>
        <begin position="504"/>
        <end position="636"/>
    </location>
</feature>
<evidence type="ECO:0000313" key="22">
    <source>
        <dbReference type="Proteomes" id="UP000009046"/>
    </source>
</evidence>
<dbReference type="VEuPathDB" id="VectorBase:PHUM246240"/>
<comment type="catalytic activity">
    <reaction evidence="14">
        <text>Release of mature proteins from their proproteins by cleavage of -Arg-Xaa-Yaa-Arg-|-Zaa- bonds, where Xaa can be any amino acid and Yaa is Arg or Lys. Releases albumin, complement component C3 and von Willebrand factor from their respective precursors.</text>
        <dbReference type="EC" id="3.4.21.75"/>
    </reaction>
</comment>
<dbReference type="InterPro" id="IPR036852">
    <property type="entry name" value="Peptidase_S8/S53_dom_sf"/>
</dbReference>
<evidence type="ECO:0000256" key="13">
    <source>
        <dbReference type="ARBA" id="ARBA00023180"/>
    </source>
</evidence>
<evidence type="ECO:0000256" key="4">
    <source>
        <dbReference type="ARBA" id="ARBA00022670"/>
    </source>
</evidence>
<dbReference type="eggNOG" id="KOG3525">
    <property type="taxonomic scope" value="Eukaryota"/>
</dbReference>
<dbReference type="SUPFAM" id="SSF54897">
    <property type="entry name" value="Protease propeptides/inhibitors"/>
    <property type="match status" value="1"/>
</dbReference>
<proteinExistence type="inferred from homology"/>
<dbReference type="FunFam" id="2.60.120.260:FF:000006">
    <property type="entry name" value="Proprotein convertase subtilisin/kexin type 5"/>
    <property type="match status" value="1"/>
</dbReference>
<dbReference type="KEGG" id="phu:Phum_PHUM246240"/>
<keyword evidence="22" id="KW-1185">Reference proteome</keyword>
<evidence type="ECO:0000256" key="14">
    <source>
        <dbReference type="ARBA" id="ARBA00035756"/>
    </source>
</evidence>
<feature type="active site" description="Charge relay system" evidence="16 17">
    <location>
        <position position="428"/>
    </location>
</feature>
<dbReference type="InterPro" id="IPR038466">
    <property type="entry name" value="S8_pro-domain_sf"/>
</dbReference>
<dbReference type="PANTHER" id="PTHR42884:SF14">
    <property type="entry name" value="NEUROENDOCRINE CONVERTASE 1"/>
    <property type="match status" value="1"/>
</dbReference>
<dbReference type="Pfam" id="PF16470">
    <property type="entry name" value="S8_pro-domain"/>
    <property type="match status" value="1"/>
</dbReference>
<name>E0VJJ3_PEDHC</name>
<evidence type="ECO:0000256" key="9">
    <source>
        <dbReference type="ARBA" id="ARBA00022837"/>
    </source>
</evidence>
<evidence type="ECO:0000313" key="21">
    <source>
        <dbReference type="EnsemblMetazoa" id="PHUM246240-PA"/>
    </source>
</evidence>
<dbReference type="PROSITE" id="PS51892">
    <property type="entry name" value="SUBTILASE"/>
    <property type="match status" value="1"/>
</dbReference>